<comment type="subcellular location">
    <subcellularLocation>
        <location evidence="1">Cell membrane</location>
        <topology evidence="1">Multi-pass membrane protein</topology>
    </subcellularLocation>
</comment>
<evidence type="ECO:0000256" key="3">
    <source>
        <dbReference type="ARBA" id="ARBA00022679"/>
    </source>
</evidence>
<keyword evidence="6 8" id="KW-0472">Membrane</keyword>
<dbReference type="GO" id="GO:0000271">
    <property type="term" value="P:polysaccharide biosynthetic process"/>
    <property type="evidence" value="ECO:0007669"/>
    <property type="project" value="TreeGrafter"/>
</dbReference>
<dbReference type="PANTHER" id="PTHR23028:SF53">
    <property type="entry name" value="ACYL_TRANSF_3 DOMAIN-CONTAINING PROTEIN"/>
    <property type="match status" value="1"/>
</dbReference>
<feature type="transmembrane region" description="Helical" evidence="8">
    <location>
        <begin position="62"/>
        <end position="83"/>
    </location>
</feature>
<evidence type="ECO:0000256" key="6">
    <source>
        <dbReference type="ARBA" id="ARBA00023136"/>
    </source>
</evidence>
<dbReference type="GO" id="GO:0016747">
    <property type="term" value="F:acyltransferase activity, transferring groups other than amino-acyl groups"/>
    <property type="evidence" value="ECO:0007669"/>
    <property type="project" value="InterPro"/>
</dbReference>
<feature type="transmembrane region" description="Helical" evidence="8">
    <location>
        <begin position="354"/>
        <end position="374"/>
    </location>
</feature>
<evidence type="ECO:0000256" key="5">
    <source>
        <dbReference type="ARBA" id="ARBA00022989"/>
    </source>
</evidence>
<feature type="transmembrane region" description="Helical" evidence="8">
    <location>
        <begin position="243"/>
        <end position="259"/>
    </location>
</feature>
<feature type="transmembrane region" description="Helical" evidence="8">
    <location>
        <begin position="266"/>
        <end position="284"/>
    </location>
</feature>
<evidence type="ECO:0000256" key="1">
    <source>
        <dbReference type="ARBA" id="ARBA00004651"/>
    </source>
</evidence>
<keyword evidence="2" id="KW-1003">Cell membrane</keyword>
<sequence length="735" mass="80206">MRGDPTGEALLAIQERRRHTSGTRKRRAKASGTPKRLDIQGLRATAILAVLVYHLFNVPSGGFVGVDVFFVISGFLITGILVRDAQARGNVSFKRFYWNRLRRIVPAATVVLLLTYLASVLVFLPFRSNRIGIDALFAFVFMSNWWFAYEGTDYFQAAVQTVSPLQHYWTLSVEEQFYFVWPALIFAISLIVIRKSWTHSRRMALGTCVMATVIVASFGWALYESAHDPAWAYFNTFSRVWELGLGAVLATTAGTSARIPHSVRPFLSWSGLVVIGLGLLFISTNTVGFPAPWAALPVLGSAMVIAAGIGEEPKYQWLLRNPLSAYIGDISYSLYLVHWPVIVILSALMTRGPAYYLTSITCIFGLAIASYHFVENPLRRADWRTVWSAPRDLVQGHIRVKRSSQYAALGAIALLTIGLCTYAVRPDAYAHTTPPKAAAYVSSGNVSAPEPKFGPAGSALQNEINHALQATAWPMLEPSIPEVMSGEMALPEIGHCGGGADAPASQCAWGSPSAPVRIVLVGDSIGLGYAGALRDIALGSNDLIQFHNFAMGSCAFVDDEIDRPGLSDNCEGRKRAAIDFINTNNPNVVIVANQPNNLHIAGSHELLGPSQWADSLHRIVQRFRPKAQRLVFMSPPPAGPSATECYGKRSSTPADCVGKVDNGWSQMANAEQQLAAAVDAIWIDSRPWFCSVEQQLCPAFVGTSPTKYGAVHMAPTYADKLYPVMIETLQQKGIL</sequence>
<feature type="domain" description="SGNH" evidence="10">
    <location>
        <begin position="503"/>
        <end position="715"/>
    </location>
</feature>
<feature type="transmembrane region" description="Helical" evidence="8">
    <location>
        <begin position="205"/>
        <end position="223"/>
    </location>
</feature>
<dbReference type="InterPro" id="IPR036514">
    <property type="entry name" value="SGNH_hydro_sf"/>
</dbReference>
<dbReference type="KEGG" id="mmuc:C1S78_001295"/>
<feature type="transmembrane region" description="Helical" evidence="8">
    <location>
        <begin position="104"/>
        <end position="126"/>
    </location>
</feature>
<evidence type="ECO:0000259" key="9">
    <source>
        <dbReference type="Pfam" id="PF01757"/>
    </source>
</evidence>
<dbReference type="EMBL" id="CP062008">
    <property type="protein sequence ID" value="QPG72102.1"/>
    <property type="molecule type" value="Genomic_DNA"/>
</dbReference>
<organism evidence="12">
    <name type="scientific">Mycolicibacterium mucogenicum DSM 44124</name>
    <dbReference type="NCBI Taxonomy" id="1226753"/>
    <lineage>
        <taxon>Bacteria</taxon>
        <taxon>Bacillati</taxon>
        <taxon>Actinomycetota</taxon>
        <taxon>Actinomycetes</taxon>
        <taxon>Mycobacteriales</taxon>
        <taxon>Mycobacteriaceae</taxon>
        <taxon>Mycolicibacterium</taxon>
    </lineage>
</organism>
<protein>
    <submittedName>
        <fullName evidence="12">Acyltransferase</fullName>
    </submittedName>
</protein>
<dbReference type="Pfam" id="PF19040">
    <property type="entry name" value="SGNH"/>
    <property type="match status" value="1"/>
</dbReference>
<feature type="transmembrane region" description="Helical" evidence="8">
    <location>
        <begin position="406"/>
        <end position="424"/>
    </location>
</feature>
<dbReference type="InterPro" id="IPR002656">
    <property type="entry name" value="Acyl_transf_3_dom"/>
</dbReference>
<reference evidence="11 13" key="2">
    <citation type="journal article" date="2019" name="BMC Evol. Biol.">
        <title>Comparative genomics of Mycobacterium mucogenicum and Mycobacterium neoaurum clade members emphasizing tRNA and non-coding RNA.</title>
        <authorList>
            <person name="Behra P.R.K."/>
            <person name="Pettersson B.M.F."/>
            <person name="Das S."/>
            <person name="Dasgupta S."/>
            <person name="Kirsebom L.A."/>
        </authorList>
    </citation>
    <scope>NUCLEOTIDE SEQUENCE [LARGE SCALE GENOMIC DNA]</scope>
    <source>
        <strain evidence="11 13">DSM 44124</strain>
    </source>
</reference>
<dbReference type="PANTHER" id="PTHR23028">
    <property type="entry name" value="ACETYLTRANSFERASE"/>
    <property type="match status" value="1"/>
</dbReference>
<accession>A0A8H2PI93</accession>
<dbReference type="GO" id="GO:0005886">
    <property type="term" value="C:plasma membrane"/>
    <property type="evidence" value="ECO:0007669"/>
    <property type="project" value="UniProtKB-SubCell"/>
</dbReference>
<evidence type="ECO:0000256" key="4">
    <source>
        <dbReference type="ARBA" id="ARBA00022692"/>
    </source>
</evidence>
<dbReference type="InterPro" id="IPR050879">
    <property type="entry name" value="Acyltransferase_3"/>
</dbReference>
<evidence type="ECO:0000313" key="13">
    <source>
        <dbReference type="Proteomes" id="UP000309231"/>
    </source>
</evidence>
<keyword evidence="4 8" id="KW-0812">Transmembrane</keyword>
<feature type="transmembrane region" description="Helical" evidence="8">
    <location>
        <begin position="330"/>
        <end position="348"/>
    </location>
</feature>
<evidence type="ECO:0000313" key="12">
    <source>
        <dbReference type="EMBL" id="TLH56025.1"/>
    </source>
</evidence>
<feature type="transmembrane region" description="Helical" evidence="8">
    <location>
        <begin position="290"/>
        <end position="309"/>
    </location>
</feature>
<dbReference type="Pfam" id="PF01757">
    <property type="entry name" value="Acyl_transf_3"/>
    <property type="match status" value="1"/>
</dbReference>
<dbReference type="InterPro" id="IPR043968">
    <property type="entry name" value="SGNH"/>
</dbReference>
<name>A0A8H2PI93_MYCMU</name>
<dbReference type="AlphaFoldDB" id="A0A8H2PI93"/>
<dbReference type="Proteomes" id="UP000309231">
    <property type="component" value="Chromosome"/>
</dbReference>
<proteinExistence type="predicted"/>
<evidence type="ECO:0000256" key="7">
    <source>
        <dbReference type="ARBA" id="ARBA00023315"/>
    </source>
</evidence>
<dbReference type="EMBL" id="POTL01000001">
    <property type="protein sequence ID" value="TLH56025.1"/>
    <property type="molecule type" value="Genomic_DNA"/>
</dbReference>
<feature type="transmembrane region" description="Helical" evidence="8">
    <location>
        <begin position="176"/>
        <end position="193"/>
    </location>
</feature>
<dbReference type="Gene3D" id="3.40.50.1110">
    <property type="entry name" value="SGNH hydrolase"/>
    <property type="match status" value="1"/>
</dbReference>
<reference evidence="11 13" key="3">
    <citation type="journal article" date="2019" name="Sci. Rep.">
        <title>Insight into the biology of Mycobacterium mucogenicum and Mycobacterium neoaurum clade members.</title>
        <authorList>
            <person name="Behra P.R.K."/>
            <person name="Pettersson B.M.F."/>
            <person name="Ramesh M."/>
            <person name="Dasgupta S."/>
            <person name="Kirsebom L.A."/>
        </authorList>
    </citation>
    <scope>NUCLEOTIDE SEQUENCE [LARGE SCALE GENOMIC DNA]</scope>
    <source>
        <strain evidence="11 13">DSM 44124</strain>
    </source>
</reference>
<evidence type="ECO:0000313" key="11">
    <source>
        <dbReference type="EMBL" id="QPG72102.1"/>
    </source>
</evidence>
<evidence type="ECO:0000259" key="10">
    <source>
        <dbReference type="Pfam" id="PF19040"/>
    </source>
</evidence>
<dbReference type="SUPFAM" id="SSF52266">
    <property type="entry name" value="SGNH hydrolase"/>
    <property type="match status" value="1"/>
</dbReference>
<evidence type="ECO:0000256" key="2">
    <source>
        <dbReference type="ARBA" id="ARBA00022475"/>
    </source>
</evidence>
<keyword evidence="3 12" id="KW-0808">Transferase</keyword>
<gene>
    <name evidence="11" type="ORF">C1S78_001295</name>
    <name evidence="12" type="ORF">C1S78_01305</name>
</gene>
<evidence type="ECO:0000256" key="8">
    <source>
        <dbReference type="SAM" id="Phobius"/>
    </source>
</evidence>
<reference evidence="12" key="1">
    <citation type="submission" date="2018-01" db="EMBL/GenBank/DDBJ databases">
        <title>Comparative genomics of Mycobacterium mucogenicum and Mycobacterium neoaurum clade members emphasizing tRNA and non-coding RNA.</title>
        <authorList>
            <person name="Behra P.R.K."/>
            <person name="Pettersson B.M.F."/>
            <person name="Das S."/>
            <person name="Dasgupta S."/>
            <person name="Kirsebom L.A."/>
        </authorList>
    </citation>
    <scope>NUCLEOTIDE SEQUENCE</scope>
    <source>
        <strain evidence="12">DSM 44124</strain>
    </source>
</reference>
<feature type="domain" description="Acyltransferase 3" evidence="9">
    <location>
        <begin position="38"/>
        <end position="369"/>
    </location>
</feature>
<keyword evidence="13" id="KW-1185">Reference proteome</keyword>
<keyword evidence="5 8" id="KW-1133">Transmembrane helix</keyword>
<keyword evidence="7 12" id="KW-0012">Acyltransferase</keyword>